<dbReference type="AlphaFoldDB" id="A0A0W8I9C1"/>
<organism evidence="2 3">
    <name type="scientific">Serinicoccus chungangensis</name>
    <dbReference type="NCBI Taxonomy" id="767452"/>
    <lineage>
        <taxon>Bacteria</taxon>
        <taxon>Bacillati</taxon>
        <taxon>Actinomycetota</taxon>
        <taxon>Actinomycetes</taxon>
        <taxon>Micrococcales</taxon>
        <taxon>Ornithinimicrobiaceae</taxon>
        <taxon>Serinicoccus</taxon>
    </lineage>
</organism>
<dbReference type="InterPro" id="IPR029063">
    <property type="entry name" value="SAM-dependent_MTases_sf"/>
</dbReference>
<gene>
    <name evidence="2" type="ORF">AVL62_16110</name>
</gene>
<comment type="caution">
    <text evidence="2">The sequence shown here is derived from an EMBL/GenBank/DDBJ whole genome shotgun (WGS) entry which is preliminary data.</text>
</comment>
<protein>
    <recommendedName>
        <fullName evidence="1">Methyltransferase type 11 domain-containing protein</fullName>
    </recommendedName>
</protein>
<proteinExistence type="predicted"/>
<feature type="domain" description="Methyltransferase type 11" evidence="1">
    <location>
        <begin position="43"/>
        <end position="136"/>
    </location>
</feature>
<dbReference type="Gene3D" id="3.40.50.150">
    <property type="entry name" value="Vaccinia Virus protein VP39"/>
    <property type="match status" value="1"/>
</dbReference>
<evidence type="ECO:0000313" key="3">
    <source>
        <dbReference type="Proteomes" id="UP000054837"/>
    </source>
</evidence>
<name>A0A0W8I9C1_9MICO</name>
<sequence length="191" mass="21974">MVTDYDAFAQEYDAKARNSPQNTQYDRPALLEMLGDIAGACVLDAGCGSGLYAEELLRRGAEVIAIDGSRRLLDIARDRLGDQVKWRHHDLSEPLEWLPDRSVDHVLMALVIHYLEDPVPTLREIHRVLRDNGTVVLSTHHPASDWRRLGGSYFTDEMYEETWTTGWMMKYRRRPLQTIRLFDFERGGALT</sequence>
<dbReference type="PANTHER" id="PTHR43861:SF1">
    <property type="entry name" value="TRANS-ACONITATE 2-METHYLTRANSFERASE"/>
    <property type="match status" value="1"/>
</dbReference>
<dbReference type="Pfam" id="PF08241">
    <property type="entry name" value="Methyltransf_11"/>
    <property type="match status" value="1"/>
</dbReference>
<dbReference type="CDD" id="cd02440">
    <property type="entry name" value="AdoMet_MTases"/>
    <property type="match status" value="1"/>
</dbReference>
<dbReference type="STRING" id="767452.AVL62_16110"/>
<dbReference type="SUPFAM" id="SSF53335">
    <property type="entry name" value="S-adenosyl-L-methionine-dependent methyltransferases"/>
    <property type="match status" value="1"/>
</dbReference>
<evidence type="ECO:0000313" key="2">
    <source>
        <dbReference type="EMBL" id="KUG56409.1"/>
    </source>
</evidence>
<evidence type="ECO:0000259" key="1">
    <source>
        <dbReference type="Pfam" id="PF08241"/>
    </source>
</evidence>
<dbReference type="GO" id="GO:0008757">
    <property type="term" value="F:S-adenosylmethionine-dependent methyltransferase activity"/>
    <property type="evidence" value="ECO:0007669"/>
    <property type="project" value="InterPro"/>
</dbReference>
<dbReference type="PANTHER" id="PTHR43861">
    <property type="entry name" value="TRANS-ACONITATE 2-METHYLTRANSFERASE-RELATED"/>
    <property type="match status" value="1"/>
</dbReference>
<reference evidence="2 3" key="1">
    <citation type="submission" date="2015-12" db="EMBL/GenBank/DDBJ databases">
        <title>Serinicoccus chungangenesis strain CD08_5 genome sequencing and assembly.</title>
        <authorList>
            <person name="Chander A.M."/>
            <person name="Kaur G."/>
            <person name="Nair G.R."/>
            <person name="Dhawan D.K."/>
            <person name="Kochhar R.K."/>
            <person name="Mayilraj S."/>
            <person name="Bhadada S.K."/>
        </authorList>
    </citation>
    <scope>NUCLEOTIDE SEQUENCE [LARGE SCALE GENOMIC DNA]</scope>
    <source>
        <strain evidence="2 3">CD08_5</strain>
    </source>
</reference>
<accession>A0A0W8I9C1</accession>
<dbReference type="EMBL" id="LQBL01000012">
    <property type="protein sequence ID" value="KUG56409.1"/>
    <property type="molecule type" value="Genomic_DNA"/>
</dbReference>
<keyword evidence="3" id="KW-1185">Reference proteome</keyword>
<dbReference type="Proteomes" id="UP000054837">
    <property type="component" value="Unassembled WGS sequence"/>
</dbReference>
<dbReference type="InterPro" id="IPR013216">
    <property type="entry name" value="Methyltransf_11"/>
</dbReference>